<proteinExistence type="predicted"/>
<comment type="caution">
    <text evidence="1">The sequence shown here is derived from an EMBL/GenBank/DDBJ whole genome shotgun (WGS) entry which is preliminary data.</text>
</comment>
<protein>
    <submittedName>
        <fullName evidence="1">DUF4192 domain-containing protein</fullName>
    </submittedName>
</protein>
<sequence>MTGSLHSTVSLDHLGGILAATPHLLGFRPENSLVLMAVAELSTKPVFGFTLRVDLPPPGHEYEVAEQLLSGAVRSQHADSVVAVVVGERPGDRPPDEPEPPPWDPPHRRLVEVVREILGCAGISVTHAIWMSAIVTGRPWICYDEDECRGVMPDPQISPVGTATAAAGVVTFGNRAEIEALVASEPAGELARRSARLDALTEDLEAEREPHDRLRQDLEFVSAAITRTAQGAALTEDDHLRVLLAVSDPRVRDIVLGTSIGPVSRAAEQLWLTLVRKAPAPELADVAALLAFSAYLRGDRVFAGVVLERAEVVRPEHSLTRLLRQSLEVGLPASKLVVLARDAAEDARTLLQEDGAW</sequence>
<evidence type="ECO:0000313" key="1">
    <source>
        <dbReference type="EMBL" id="GAA0545391.1"/>
    </source>
</evidence>
<accession>A0ABN1DJQ7</accession>
<dbReference type="Pfam" id="PF13830">
    <property type="entry name" value="DUF4192"/>
    <property type="match status" value="1"/>
</dbReference>
<reference evidence="1 2" key="1">
    <citation type="journal article" date="2019" name="Int. J. Syst. Evol. Microbiol.">
        <title>The Global Catalogue of Microorganisms (GCM) 10K type strain sequencing project: providing services to taxonomists for standard genome sequencing and annotation.</title>
        <authorList>
            <consortium name="The Broad Institute Genomics Platform"/>
            <consortium name="The Broad Institute Genome Sequencing Center for Infectious Disease"/>
            <person name="Wu L."/>
            <person name="Ma J."/>
        </authorList>
    </citation>
    <scope>NUCLEOTIDE SEQUENCE [LARGE SCALE GENOMIC DNA]</scope>
    <source>
        <strain evidence="1 2">JCM 10303</strain>
    </source>
</reference>
<dbReference type="InterPro" id="IPR025447">
    <property type="entry name" value="DUF4192"/>
</dbReference>
<gene>
    <name evidence="1" type="ORF">GCM10009533_50410</name>
</gene>
<name>A0ABN1DJQ7_SACER</name>
<dbReference type="EMBL" id="BAAAGS010000039">
    <property type="protein sequence ID" value="GAA0545391.1"/>
    <property type="molecule type" value="Genomic_DNA"/>
</dbReference>
<keyword evidence="2" id="KW-1185">Reference proteome</keyword>
<evidence type="ECO:0000313" key="2">
    <source>
        <dbReference type="Proteomes" id="UP001500729"/>
    </source>
</evidence>
<dbReference type="Proteomes" id="UP001500729">
    <property type="component" value="Unassembled WGS sequence"/>
</dbReference>
<dbReference type="RefSeq" id="WP_009947366.1">
    <property type="nucleotide sequence ID" value="NZ_BAAAGS010000039.1"/>
</dbReference>
<organism evidence="1 2">
    <name type="scientific">Saccharopolyspora erythraea</name>
    <name type="common">Streptomyces erythraeus</name>
    <dbReference type="NCBI Taxonomy" id="1836"/>
    <lineage>
        <taxon>Bacteria</taxon>
        <taxon>Bacillati</taxon>
        <taxon>Actinomycetota</taxon>
        <taxon>Actinomycetes</taxon>
        <taxon>Pseudonocardiales</taxon>
        <taxon>Pseudonocardiaceae</taxon>
        <taxon>Saccharopolyspora</taxon>
    </lineage>
</organism>